<evidence type="ECO:0000313" key="4">
    <source>
        <dbReference type="Proteomes" id="UP000006906"/>
    </source>
</evidence>
<accession>A0A2K3CUZ2</accession>
<dbReference type="AlphaFoldDB" id="A0A2K3CUZ2"/>
<dbReference type="Gramene" id="PNW72101">
    <property type="protein sequence ID" value="PNW72101"/>
    <property type="gene ID" value="CHLRE_16g682400v5"/>
</dbReference>
<evidence type="ECO:0000256" key="2">
    <source>
        <dbReference type="SAM" id="Phobius"/>
    </source>
</evidence>
<protein>
    <submittedName>
        <fullName evidence="3">Uncharacterized protein</fullName>
    </submittedName>
</protein>
<name>A0A2K3CUZ2_CHLRE</name>
<feature type="transmembrane region" description="Helical" evidence="2">
    <location>
        <begin position="99"/>
        <end position="121"/>
    </location>
</feature>
<dbReference type="GeneID" id="5717572"/>
<proteinExistence type="predicted"/>
<evidence type="ECO:0000313" key="3">
    <source>
        <dbReference type="EMBL" id="PNW72101.1"/>
    </source>
</evidence>
<sequence length="180" mass="19047">MPAAADAVGHDYVDAADDEHEADAILRGAAAAAAPAGPGEDPPAAAAGSAARPGNSPPGSAKQGKARTRVLEELLSREEDARRQLVQELQRMRAFVWRWTALCAVLTVGGALMTLVGWLAATVVQLNAQMQVLQQGLQSVSDAQAQTAARLASTSQQLMAYQYEEYDRRGARHHDGCVIC</sequence>
<dbReference type="InParanoid" id="A0A2K3CUZ2"/>
<reference evidence="3 4" key="1">
    <citation type="journal article" date="2007" name="Science">
        <title>The Chlamydomonas genome reveals the evolution of key animal and plant functions.</title>
        <authorList>
            <person name="Merchant S.S."/>
            <person name="Prochnik S.E."/>
            <person name="Vallon O."/>
            <person name="Harris E.H."/>
            <person name="Karpowicz S.J."/>
            <person name="Witman G.B."/>
            <person name="Terry A."/>
            <person name="Salamov A."/>
            <person name="Fritz-Laylin L.K."/>
            <person name="Marechal-Drouard L."/>
            <person name="Marshall W.F."/>
            <person name="Qu L.H."/>
            <person name="Nelson D.R."/>
            <person name="Sanderfoot A.A."/>
            <person name="Spalding M.H."/>
            <person name="Kapitonov V.V."/>
            <person name="Ren Q."/>
            <person name="Ferris P."/>
            <person name="Lindquist E."/>
            <person name="Shapiro H."/>
            <person name="Lucas S.M."/>
            <person name="Grimwood J."/>
            <person name="Schmutz J."/>
            <person name="Cardol P."/>
            <person name="Cerutti H."/>
            <person name="Chanfreau G."/>
            <person name="Chen C.L."/>
            <person name="Cognat V."/>
            <person name="Croft M.T."/>
            <person name="Dent R."/>
            <person name="Dutcher S."/>
            <person name="Fernandez E."/>
            <person name="Fukuzawa H."/>
            <person name="Gonzalez-Ballester D."/>
            <person name="Gonzalez-Halphen D."/>
            <person name="Hallmann A."/>
            <person name="Hanikenne M."/>
            <person name="Hippler M."/>
            <person name="Inwood W."/>
            <person name="Jabbari K."/>
            <person name="Kalanon M."/>
            <person name="Kuras R."/>
            <person name="Lefebvre P.A."/>
            <person name="Lemaire S.D."/>
            <person name="Lobanov A.V."/>
            <person name="Lohr M."/>
            <person name="Manuell A."/>
            <person name="Meier I."/>
            <person name="Mets L."/>
            <person name="Mittag M."/>
            <person name="Mittelmeier T."/>
            <person name="Moroney J.V."/>
            <person name="Moseley J."/>
            <person name="Napoli C."/>
            <person name="Nedelcu A.M."/>
            <person name="Niyogi K."/>
            <person name="Novoselov S.V."/>
            <person name="Paulsen I.T."/>
            <person name="Pazour G."/>
            <person name="Purton S."/>
            <person name="Ral J.P."/>
            <person name="Riano-Pachon D.M."/>
            <person name="Riekhof W."/>
            <person name="Rymarquis L."/>
            <person name="Schroda M."/>
            <person name="Stern D."/>
            <person name="Umen J."/>
            <person name="Willows R."/>
            <person name="Wilson N."/>
            <person name="Zimmer S.L."/>
            <person name="Allmer J."/>
            <person name="Balk J."/>
            <person name="Bisova K."/>
            <person name="Chen C.J."/>
            <person name="Elias M."/>
            <person name="Gendler K."/>
            <person name="Hauser C."/>
            <person name="Lamb M.R."/>
            <person name="Ledford H."/>
            <person name="Long J.C."/>
            <person name="Minagawa J."/>
            <person name="Page M.D."/>
            <person name="Pan J."/>
            <person name="Pootakham W."/>
            <person name="Roje S."/>
            <person name="Rose A."/>
            <person name="Stahlberg E."/>
            <person name="Terauchi A.M."/>
            <person name="Yang P."/>
            <person name="Ball S."/>
            <person name="Bowler C."/>
            <person name="Dieckmann C.L."/>
            <person name="Gladyshev V.N."/>
            <person name="Green P."/>
            <person name="Jorgensen R."/>
            <person name="Mayfield S."/>
            <person name="Mueller-Roeber B."/>
            <person name="Rajamani S."/>
            <person name="Sayre R.T."/>
            <person name="Brokstein P."/>
            <person name="Dubchak I."/>
            <person name="Goodstein D."/>
            <person name="Hornick L."/>
            <person name="Huang Y.W."/>
            <person name="Jhaveri J."/>
            <person name="Luo Y."/>
            <person name="Martinez D."/>
            <person name="Ngau W.C."/>
            <person name="Otillar B."/>
            <person name="Poliakov A."/>
            <person name="Porter A."/>
            <person name="Szajkowski L."/>
            <person name="Werner G."/>
            <person name="Zhou K."/>
            <person name="Grigoriev I.V."/>
            <person name="Rokhsar D.S."/>
            <person name="Grossman A.R."/>
        </authorList>
    </citation>
    <scope>NUCLEOTIDE SEQUENCE [LARGE SCALE GENOMIC DNA]</scope>
    <source>
        <strain evidence="4">CC-503</strain>
    </source>
</reference>
<gene>
    <name evidence="3" type="ORF">CHLRE_16g682400v5</name>
</gene>
<dbReference type="KEGG" id="cre:CHLRE_16g682400v5"/>
<feature type="compositionally biased region" description="Low complexity" evidence="1">
    <location>
        <begin position="28"/>
        <end position="61"/>
    </location>
</feature>
<dbReference type="PaxDb" id="3055-EDP04393"/>
<dbReference type="RefSeq" id="XP_001691903.2">
    <property type="nucleotide sequence ID" value="XM_001691851.3"/>
</dbReference>
<dbReference type="OrthoDB" id="548897at2759"/>
<evidence type="ECO:0000256" key="1">
    <source>
        <dbReference type="SAM" id="MobiDB-lite"/>
    </source>
</evidence>
<dbReference type="Proteomes" id="UP000006906">
    <property type="component" value="Chromosome 16"/>
</dbReference>
<keyword evidence="4" id="KW-1185">Reference proteome</keyword>
<keyword evidence="2" id="KW-0472">Membrane</keyword>
<keyword evidence="2" id="KW-1133">Transmembrane helix</keyword>
<keyword evidence="2" id="KW-0812">Transmembrane</keyword>
<organism evidence="3 4">
    <name type="scientific">Chlamydomonas reinhardtii</name>
    <name type="common">Chlamydomonas smithii</name>
    <dbReference type="NCBI Taxonomy" id="3055"/>
    <lineage>
        <taxon>Eukaryota</taxon>
        <taxon>Viridiplantae</taxon>
        <taxon>Chlorophyta</taxon>
        <taxon>core chlorophytes</taxon>
        <taxon>Chlorophyceae</taxon>
        <taxon>CS clade</taxon>
        <taxon>Chlamydomonadales</taxon>
        <taxon>Chlamydomonadaceae</taxon>
        <taxon>Chlamydomonas</taxon>
    </lineage>
</organism>
<feature type="region of interest" description="Disordered" evidence="1">
    <location>
        <begin position="26"/>
        <end position="67"/>
    </location>
</feature>
<dbReference type="EMBL" id="CM008977">
    <property type="protein sequence ID" value="PNW72101.1"/>
    <property type="molecule type" value="Genomic_DNA"/>
</dbReference>